<dbReference type="EMBL" id="KI894018">
    <property type="protein sequence ID" value="OCF28967.1"/>
    <property type="molecule type" value="Genomic_DNA"/>
</dbReference>
<reference evidence="3" key="3">
    <citation type="submission" date="2014-01" db="EMBL/GenBank/DDBJ databases">
        <title>Evolution of pathogenesis and genome organization in the Tremellales.</title>
        <authorList>
            <person name="Cuomo C."/>
            <person name="Litvintseva A."/>
            <person name="Heitman J."/>
            <person name="Chen Y."/>
            <person name="Sun S."/>
            <person name="Springer D."/>
            <person name="Dromer F."/>
            <person name="Young S."/>
            <person name="Zeng Q."/>
            <person name="Chapman S."/>
            <person name="Gujja S."/>
            <person name="Saif S."/>
            <person name="Birren B."/>
        </authorList>
    </citation>
    <scope>NUCLEOTIDE SEQUENCE</scope>
    <source>
        <strain evidence="3">CBS 10118</strain>
    </source>
</reference>
<reference evidence="3" key="1">
    <citation type="submission" date="2013-07" db="EMBL/GenBank/DDBJ databases">
        <title>The Genome Sequence of Cryptococcus bestiolae CBS10118.</title>
        <authorList>
            <consortium name="The Broad Institute Genome Sequencing Platform"/>
            <person name="Cuomo C."/>
            <person name="Litvintseva A."/>
            <person name="Chen Y."/>
            <person name="Heitman J."/>
            <person name="Sun S."/>
            <person name="Springer D."/>
            <person name="Dromer F."/>
            <person name="Young S.K."/>
            <person name="Zeng Q."/>
            <person name="Gargeya S."/>
            <person name="Fitzgerald M."/>
            <person name="Abouelleil A."/>
            <person name="Alvarado L."/>
            <person name="Berlin A.M."/>
            <person name="Chapman S.B."/>
            <person name="Dewar J."/>
            <person name="Goldberg J."/>
            <person name="Griggs A."/>
            <person name="Gujja S."/>
            <person name="Hansen M."/>
            <person name="Howarth C."/>
            <person name="Imamovic A."/>
            <person name="Larimer J."/>
            <person name="McCowan C."/>
            <person name="Murphy C."/>
            <person name="Pearson M."/>
            <person name="Priest M."/>
            <person name="Roberts A."/>
            <person name="Saif S."/>
            <person name="Shea T."/>
            <person name="Sykes S."/>
            <person name="Wortman J."/>
            <person name="Nusbaum C."/>
            <person name="Birren B."/>
        </authorList>
    </citation>
    <scope>NUCLEOTIDE SEQUENCE [LARGE SCALE GENOMIC DNA]</scope>
    <source>
        <strain evidence="3">CBS 10118</strain>
    </source>
</reference>
<dbReference type="EMBL" id="CP144541">
    <property type="protein sequence ID" value="WVW79808.1"/>
    <property type="molecule type" value="Genomic_DNA"/>
</dbReference>
<organism evidence="3">
    <name type="scientific">Kwoniella bestiolae CBS 10118</name>
    <dbReference type="NCBI Taxonomy" id="1296100"/>
    <lineage>
        <taxon>Eukaryota</taxon>
        <taxon>Fungi</taxon>
        <taxon>Dikarya</taxon>
        <taxon>Basidiomycota</taxon>
        <taxon>Agaricomycotina</taxon>
        <taxon>Tremellomycetes</taxon>
        <taxon>Tremellales</taxon>
        <taxon>Cryptococcaceae</taxon>
        <taxon>Kwoniella</taxon>
    </lineage>
</organism>
<feature type="region of interest" description="Disordered" evidence="1">
    <location>
        <begin position="95"/>
        <end position="151"/>
    </location>
</feature>
<accession>A0A1B9GD94</accession>
<feature type="compositionally biased region" description="Polar residues" evidence="1">
    <location>
        <begin position="96"/>
        <end position="111"/>
    </location>
</feature>
<gene>
    <name evidence="3" type="ORF">I302_00458</name>
    <name evidence="4" type="ORF">I302_101778</name>
</gene>
<name>A0A1B9GD94_9TREE</name>
<evidence type="ECO:0000256" key="2">
    <source>
        <dbReference type="SAM" id="SignalP"/>
    </source>
</evidence>
<reference evidence="4" key="2">
    <citation type="submission" date="2013-07" db="EMBL/GenBank/DDBJ databases">
        <authorList>
            <consortium name="The Broad Institute Genome Sequencing Platform"/>
            <person name="Cuomo C."/>
            <person name="Litvintseva A."/>
            <person name="Chen Y."/>
            <person name="Heitman J."/>
            <person name="Sun S."/>
            <person name="Springer D."/>
            <person name="Dromer F."/>
            <person name="Young S.K."/>
            <person name="Zeng Q."/>
            <person name="Gargeya S."/>
            <person name="Fitzgerald M."/>
            <person name="Abouelleil A."/>
            <person name="Alvarado L."/>
            <person name="Berlin A.M."/>
            <person name="Chapman S.B."/>
            <person name="Dewar J."/>
            <person name="Goldberg J."/>
            <person name="Griggs A."/>
            <person name="Gujja S."/>
            <person name="Hansen M."/>
            <person name="Howarth C."/>
            <person name="Imamovic A."/>
            <person name="Larimer J."/>
            <person name="McCowan C."/>
            <person name="Murphy C."/>
            <person name="Pearson M."/>
            <person name="Priest M."/>
            <person name="Roberts A."/>
            <person name="Saif S."/>
            <person name="Shea T."/>
            <person name="Sykes S."/>
            <person name="Wortman J."/>
            <person name="Nusbaum C."/>
            <person name="Birren B."/>
        </authorList>
    </citation>
    <scope>NUCLEOTIDE SEQUENCE</scope>
    <source>
        <strain evidence="4">CBS 10118</strain>
    </source>
</reference>
<protein>
    <submittedName>
        <fullName evidence="3">Uncharacterized protein</fullName>
    </submittedName>
</protein>
<proteinExistence type="predicted"/>
<feature type="signal peptide" evidence="2">
    <location>
        <begin position="1"/>
        <end position="21"/>
    </location>
</feature>
<keyword evidence="5" id="KW-1185">Reference proteome</keyword>
<evidence type="ECO:0000313" key="3">
    <source>
        <dbReference type="EMBL" id="OCF28967.1"/>
    </source>
</evidence>
<sequence length="151" mass="16412">MRSLSLALILTTLASLGSTAAFSPSETQPQLAPRTFQSNGMTCYSECPATRGTETFNGKSVYQDRYSDTRYYICSYTGGSNCYFNPDGSLRADNPLGNTTPCPQQAPTSGCGTPDSPARAFKRSIVRRQTTAEKRLAARQYKPKRVKSTAA</sequence>
<keyword evidence="2" id="KW-0732">Signal</keyword>
<feature type="compositionally biased region" description="Basic residues" evidence="1">
    <location>
        <begin position="141"/>
        <end position="151"/>
    </location>
</feature>
<reference evidence="4" key="4">
    <citation type="submission" date="2024-02" db="EMBL/GenBank/DDBJ databases">
        <title>Comparative genomics of Cryptococcus and Kwoniella reveals pathogenesis evolution and contrasting modes of karyotype evolution via chromosome fusion or intercentromeric recombination.</title>
        <authorList>
            <person name="Coelho M.A."/>
            <person name="David-Palma M."/>
            <person name="Shea T."/>
            <person name="Bowers K."/>
            <person name="McGinley-Smith S."/>
            <person name="Mohammad A.W."/>
            <person name="Gnirke A."/>
            <person name="Yurkov A.M."/>
            <person name="Nowrousian M."/>
            <person name="Sun S."/>
            <person name="Cuomo C.A."/>
            <person name="Heitman J."/>
        </authorList>
    </citation>
    <scope>NUCLEOTIDE SEQUENCE</scope>
    <source>
        <strain evidence="4">CBS 10118</strain>
    </source>
</reference>
<dbReference type="AlphaFoldDB" id="A0A1B9GD94"/>
<dbReference type="RefSeq" id="XP_019050037.1">
    <property type="nucleotide sequence ID" value="XM_019187159.1"/>
</dbReference>
<dbReference type="VEuPathDB" id="FungiDB:I302_00458"/>
<feature type="chain" id="PRO_5042335006" evidence="2">
    <location>
        <begin position="22"/>
        <end position="151"/>
    </location>
</feature>
<dbReference type="Proteomes" id="UP000092730">
    <property type="component" value="Chromosome 1"/>
</dbReference>
<evidence type="ECO:0000313" key="5">
    <source>
        <dbReference type="Proteomes" id="UP000092730"/>
    </source>
</evidence>
<evidence type="ECO:0000313" key="4">
    <source>
        <dbReference type="EMBL" id="WVW79808.1"/>
    </source>
</evidence>
<dbReference type="GeneID" id="30204857"/>
<evidence type="ECO:0000256" key="1">
    <source>
        <dbReference type="SAM" id="MobiDB-lite"/>
    </source>
</evidence>
<dbReference type="KEGG" id="kbi:30204857"/>